<dbReference type="AlphaFoldDB" id="A0A1I2IQ19"/>
<dbReference type="InterPro" id="IPR053905">
    <property type="entry name" value="EF-G-like_DII"/>
</dbReference>
<dbReference type="InterPro" id="IPR020568">
    <property type="entry name" value="Ribosomal_Su5_D2-typ_SF"/>
</dbReference>
<dbReference type="Pfam" id="PF00679">
    <property type="entry name" value="EFG_C"/>
    <property type="match status" value="1"/>
</dbReference>
<dbReference type="FunFam" id="3.30.70.240:FF:000001">
    <property type="entry name" value="Elongation factor G"/>
    <property type="match status" value="1"/>
</dbReference>
<comment type="subcellular location">
    <subcellularLocation>
        <location evidence="7">Cytoplasm</location>
    </subcellularLocation>
</comment>
<dbReference type="Gene3D" id="3.30.70.240">
    <property type="match status" value="1"/>
</dbReference>
<dbReference type="PANTHER" id="PTHR43261:SF1">
    <property type="entry name" value="RIBOSOME-RELEASING FACTOR 2, MITOCHONDRIAL"/>
    <property type="match status" value="1"/>
</dbReference>
<dbReference type="NCBIfam" id="NF009381">
    <property type="entry name" value="PRK12740.1-5"/>
    <property type="match status" value="1"/>
</dbReference>
<comment type="function">
    <text evidence="6 7">Catalyzes the GTP-dependent ribosomal translocation step during translation elongation. During this step, the ribosome changes from the pre-translocational (PRE) to the post-translocational (POST) state as the newly formed A-site-bound peptidyl-tRNA and P-site-bound deacylated tRNA move to the P and E sites, respectively. Catalyzes the coordinated movement of the two tRNA molecules, the mRNA and conformational changes in the ribosome.</text>
</comment>
<evidence type="ECO:0000256" key="6">
    <source>
        <dbReference type="ARBA" id="ARBA00024731"/>
    </source>
</evidence>
<keyword evidence="4 7" id="KW-0648">Protein biosynthesis</keyword>
<gene>
    <name evidence="7" type="primary">fusA</name>
    <name evidence="10" type="ORF">SAMN02745121_08857</name>
</gene>
<dbReference type="InterPro" id="IPR041095">
    <property type="entry name" value="EFG_II"/>
</dbReference>
<feature type="binding site" evidence="7">
    <location>
        <begin position="81"/>
        <end position="85"/>
    </location>
    <ligand>
        <name>GTP</name>
        <dbReference type="ChEBI" id="CHEBI:37565"/>
    </ligand>
</feature>
<dbReference type="Proteomes" id="UP000199400">
    <property type="component" value="Unassembled WGS sequence"/>
</dbReference>
<comment type="similarity">
    <text evidence="1 7">Belongs to the TRAFAC class translation factor GTPase superfamily. Classic translation factor GTPase family. EF-G/EF-2 subfamily.</text>
</comment>
<dbReference type="OrthoDB" id="9801591at2"/>
<dbReference type="InterPro" id="IPR031157">
    <property type="entry name" value="G_TR_CS"/>
</dbReference>
<dbReference type="RefSeq" id="WP_096328190.1">
    <property type="nucleotide sequence ID" value="NZ_FOMX01000073.1"/>
</dbReference>
<keyword evidence="5 7" id="KW-0342">GTP-binding</keyword>
<dbReference type="Pfam" id="PF22042">
    <property type="entry name" value="EF-G_D2"/>
    <property type="match status" value="1"/>
</dbReference>
<feature type="binding site" evidence="7">
    <location>
        <begin position="135"/>
        <end position="138"/>
    </location>
    <ligand>
        <name>GTP</name>
        <dbReference type="ChEBI" id="CHEBI:37565"/>
    </ligand>
</feature>
<evidence type="ECO:0000256" key="1">
    <source>
        <dbReference type="ARBA" id="ARBA00005870"/>
    </source>
</evidence>
<feature type="binding site" evidence="7">
    <location>
        <begin position="17"/>
        <end position="24"/>
    </location>
    <ligand>
        <name>GTP</name>
        <dbReference type="ChEBI" id="CHEBI:37565"/>
    </ligand>
</feature>
<dbReference type="PROSITE" id="PS51722">
    <property type="entry name" value="G_TR_2"/>
    <property type="match status" value="1"/>
</dbReference>
<dbReference type="InterPro" id="IPR035647">
    <property type="entry name" value="EFG_III/V"/>
</dbReference>
<dbReference type="InterPro" id="IPR035649">
    <property type="entry name" value="EFG_V"/>
</dbReference>
<dbReference type="Pfam" id="PF00009">
    <property type="entry name" value="GTP_EFTU"/>
    <property type="match status" value="1"/>
</dbReference>
<feature type="domain" description="Tr-type G" evidence="9">
    <location>
        <begin position="8"/>
        <end position="286"/>
    </location>
</feature>
<dbReference type="InterPro" id="IPR009022">
    <property type="entry name" value="EFG_III"/>
</dbReference>
<dbReference type="NCBIfam" id="TIGR00231">
    <property type="entry name" value="small_GTP"/>
    <property type="match status" value="1"/>
</dbReference>
<sequence>MQPSNDIAAIRDIGIMAHIDAGKTTTTERVLFYTGISHKMGEVHDGNTVMDFMEQEQERGITITSAATTCFWRGHRINLIDTPGHVDFTIEVERSLRVLDGAVAVFDAVAGVQPQTETVWRQAERYHVPRIAFVNKMDRVGATLDRTVEMMKSVLHAHPMVVQIPNGLESAFTGVVDLLTMEEIVWTDDSGTQFTRKPVTEEHELHTEAVLAREALVESVAEVDDETMTVFLEAGAGGVPLDLLKAGLRRATIANKGVAVLCGTALKNKGIQPLLDAVVDYLPSPLDMPPVVARRKADDGEVQRHAAVDQPLLALAFKVVHDPHRGPLVFLRVYSGVLKVKDAIQNVTRDRKERVNKLLQVHANKMQEIDEVSAGNIAAAVGLRFTTTGDTVVLATDREQVILPGLEIPEPVIFRAIEAKSTADQAALSEALERMQREDPSFTVRVDADSGQTLMAGQGELHLEIIVDRIAREARVPTNVGKPQVAYRETVGSPLNHPIEYDREIGGKRQYARIVLEVVPRERGAGNSFVNLIPEPVRERGQKLEPPKLLPDMIAAVREGATDALTRGPLLGYPVVDVEVRLKDGAYIEGDSTAVSFRAAATMGLMEAFEKAGPRLLEPVMKVEVEAPEDYTGHVVNDLVGQRRGRVQGMEPLRGLQVIDAEVPLAEMVGYATALRSATQGRASYTMHFSHYAEVPSDRQAEIVTRARGY</sequence>
<evidence type="ECO:0000313" key="11">
    <source>
        <dbReference type="Proteomes" id="UP000199400"/>
    </source>
</evidence>
<dbReference type="Gene3D" id="2.40.30.10">
    <property type="entry name" value="Translation factors"/>
    <property type="match status" value="1"/>
</dbReference>
<dbReference type="InterPro" id="IPR005225">
    <property type="entry name" value="Small_GTP-bd"/>
</dbReference>
<evidence type="ECO:0000259" key="9">
    <source>
        <dbReference type="PROSITE" id="PS51722"/>
    </source>
</evidence>
<keyword evidence="3 7" id="KW-0251">Elongation factor</keyword>
<dbReference type="FunFam" id="3.30.70.870:FF:000001">
    <property type="entry name" value="Elongation factor G"/>
    <property type="match status" value="1"/>
</dbReference>
<dbReference type="InterPro" id="IPR004540">
    <property type="entry name" value="Transl_elong_EFG/EF2"/>
</dbReference>
<dbReference type="Pfam" id="PF03764">
    <property type="entry name" value="EFG_IV"/>
    <property type="match status" value="1"/>
</dbReference>
<dbReference type="EMBL" id="FOMX01000073">
    <property type="protein sequence ID" value="SFF43728.1"/>
    <property type="molecule type" value="Genomic_DNA"/>
</dbReference>
<evidence type="ECO:0000256" key="7">
    <source>
        <dbReference type="HAMAP-Rule" id="MF_00054"/>
    </source>
</evidence>
<organism evidence="10 11">
    <name type="scientific">Nannocystis exedens</name>
    <dbReference type="NCBI Taxonomy" id="54"/>
    <lineage>
        <taxon>Bacteria</taxon>
        <taxon>Pseudomonadati</taxon>
        <taxon>Myxococcota</taxon>
        <taxon>Polyangia</taxon>
        <taxon>Nannocystales</taxon>
        <taxon>Nannocystaceae</taxon>
        <taxon>Nannocystis</taxon>
    </lineage>
</organism>
<dbReference type="SUPFAM" id="SSF54980">
    <property type="entry name" value="EF-G C-terminal domain-like"/>
    <property type="match status" value="2"/>
</dbReference>
<dbReference type="PROSITE" id="PS00301">
    <property type="entry name" value="G_TR_1"/>
    <property type="match status" value="1"/>
</dbReference>
<proteinExistence type="inferred from homology"/>
<name>A0A1I2IQ19_9BACT</name>
<dbReference type="GO" id="GO:0003746">
    <property type="term" value="F:translation elongation factor activity"/>
    <property type="evidence" value="ECO:0007669"/>
    <property type="project" value="UniProtKB-UniRule"/>
</dbReference>
<evidence type="ECO:0000256" key="3">
    <source>
        <dbReference type="ARBA" id="ARBA00022768"/>
    </source>
</evidence>
<dbReference type="InterPro" id="IPR014721">
    <property type="entry name" value="Ribsml_uS5_D2-typ_fold_subgr"/>
</dbReference>
<evidence type="ECO:0000256" key="5">
    <source>
        <dbReference type="ARBA" id="ARBA00023134"/>
    </source>
</evidence>
<keyword evidence="11" id="KW-1185">Reference proteome</keyword>
<dbReference type="CDD" id="cd01680">
    <property type="entry name" value="EFG_like_IV"/>
    <property type="match status" value="1"/>
</dbReference>
<dbReference type="NCBIfam" id="TIGR00484">
    <property type="entry name" value="EF-G"/>
    <property type="match status" value="1"/>
</dbReference>
<dbReference type="InterPro" id="IPR005517">
    <property type="entry name" value="Transl_elong_EFG/EF2_IV"/>
</dbReference>
<dbReference type="CDD" id="cd16262">
    <property type="entry name" value="EFG_III"/>
    <property type="match status" value="1"/>
</dbReference>
<dbReference type="GO" id="GO:0005737">
    <property type="term" value="C:cytoplasm"/>
    <property type="evidence" value="ECO:0007669"/>
    <property type="project" value="UniProtKB-SubCell"/>
</dbReference>
<keyword evidence="7" id="KW-0963">Cytoplasm</keyword>
<dbReference type="Gene3D" id="3.30.70.870">
    <property type="entry name" value="Elongation Factor G (Translational Gtpase), domain 3"/>
    <property type="match status" value="1"/>
</dbReference>
<dbReference type="PANTHER" id="PTHR43261">
    <property type="entry name" value="TRANSLATION ELONGATION FACTOR G-RELATED"/>
    <property type="match status" value="1"/>
</dbReference>
<evidence type="ECO:0000256" key="8">
    <source>
        <dbReference type="NCBIfam" id="TIGR00484"/>
    </source>
</evidence>
<evidence type="ECO:0000256" key="4">
    <source>
        <dbReference type="ARBA" id="ARBA00022917"/>
    </source>
</evidence>
<dbReference type="Gene3D" id="3.30.230.10">
    <property type="match status" value="1"/>
</dbReference>
<dbReference type="InterPro" id="IPR027417">
    <property type="entry name" value="P-loop_NTPase"/>
</dbReference>
<dbReference type="SUPFAM" id="SSF50447">
    <property type="entry name" value="Translation proteins"/>
    <property type="match status" value="1"/>
</dbReference>
<dbReference type="InterPro" id="IPR000640">
    <property type="entry name" value="EFG_V-like"/>
</dbReference>
<dbReference type="CDD" id="cd04088">
    <property type="entry name" value="EFG_mtEFG_II"/>
    <property type="match status" value="1"/>
</dbReference>
<dbReference type="SMART" id="SM00838">
    <property type="entry name" value="EFG_C"/>
    <property type="match status" value="1"/>
</dbReference>
<dbReference type="GO" id="GO:0005525">
    <property type="term" value="F:GTP binding"/>
    <property type="evidence" value="ECO:0007669"/>
    <property type="project" value="UniProtKB-UniRule"/>
</dbReference>
<reference evidence="11" key="1">
    <citation type="submission" date="2016-10" db="EMBL/GenBank/DDBJ databases">
        <authorList>
            <person name="Varghese N."/>
            <person name="Submissions S."/>
        </authorList>
    </citation>
    <scope>NUCLEOTIDE SEQUENCE [LARGE SCALE GENOMIC DNA]</scope>
    <source>
        <strain evidence="11">ATCC 25963</strain>
    </source>
</reference>
<dbReference type="Gene3D" id="3.40.50.300">
    <property type="entry name" value="P-loop containing nucleotide triphosphate hydrolases"/>
    <property type="match status" value="1"/>
</dbReference>
<protein>
    <recommendedName>
        <fullName evidence="7 8">Elongation factor G</fullName>
        <shortName evidence="7">EF-G</shortName>
    </recommendedName>
</protein>
<dbReference type="PRINTS" id="PR00315">
    <property type="entry name" value="ELONGATNFCT"/>
</dbReference>
<dbReference type="FunFam" id="3.40.50.300:FF:000029">
    <property type="entry name" value="Elongation factor G"/>
    <property type="match status" value="1"/>
</dbReference>
<evidence type="ECO:0000256" key="2">
    <source>
        <dbReference type="ARBA" id="ARBA00022741"/>
    </source>
</evidence>
<keyword evidence="2 7" id="KW-0547">Nucleotide-binding</keyword>
<evidence type="ECO:0000313" key="10">
    <source>
        <dbReference type="EMBL" id="SFF43728.1"/>
    </source>
</evidence>
<dbReference type="CDD" id="cd03713">
    <property type="entry name" value="EFG_mtEFG_C"/>
    <property type="match status" value="1"/>
</dbReference>
<dbReference type="FunFam" id="2.40.30.10:FF:000006">
    <property type="entry name" value="Elongation factor G"/>
    <property type="match status" value="1"/>
</dbReference>
<dbReference type="GO" id="GO:0003924">
    <property type="term" value="F:GTPase activity"/>
    <property type="evidence" value="ECO:0007669"/>
    <property type="project" value="InterPro"/>
</dbReference>
<dbReference type="SMART" id="SM00889">
    <property type="entry name" value="EFG_IV"/>
    <property type="match status" value="1"/>
</dbReference>
<dbReference type="SUPFAM" id="SSF54211">
    <property type="entry name" value="Ribosomal protein S5 domain 2-like"/>
    <property type="match status" value="1"/>
</dbReference>
<dbReference type="InterPro" id="IPR000795">
    <property type="entry name" value="T_Tr_GTP-bd_dom"/>
</dbReference>
<dbReference type="CDD" id="cd01886">
    <property type="entry name" value="EF-G"/>
    <property type="match status" value="1"/>
</dbReference>
<dbReference type="Pfam" id="PF14492">
    <property type="entry name" value="EFG_III"/>
    <property type="match status" value="1"/>
</dbReference>
<dbReference type="SUPFAM" id="SSF52540">
    <property type="entry name" value="P-loop containing nucleoside triphosphate hydrolases"/>
    <property type="match status" value="1"/>
</dbReference>
<accession>A0A1I2IQ19</accession>
<dbReference type="STRING" id="54.SAMN02745121_08857"/>
<dbReference type="InterPro" id="IPR009000">
    <property type="entry name" value="Transl_B-barrel_sf"/>
</dbReference>
<dbReference type="HAMAP" id="MF_00054_B">
    <property type="entry name" value="EF_G_EF_2_B"/>
    <property type="match status" value="1"/>
</dbReference>
<dbReference type="GO" id="GO:0032790">
    <property type="term" value="P:ribosome disassembly"/>
    <property type="evidence" value="ECO:0007669"/>
    <property type="project" value="TreeGrafter"/>
</dbReference>